<dbReference type="RefSeq" id="WP_264987378.1">
    <property type="nucleotide sequence ID" value="NZ_BRZA01000001.1"/>
</dbReference>
<keyword evidence="1" id="KW-0812">Transmembrane</keyword>
<keyword evidence="4" id="KW-1185">Reference proteome</keyword>
<feature type="chain" id="PRO_5045789384" evidence="2">
    <location>
        <begin position="29"/>
        <end position="794"/>
    </location>
</feature>
<proteinExistence type="predicted"/>
<comment type="caution">
    <text evidence="3">The sequence shown here is derived from an EMBL/GenBank/DDBJ whole genome shotgun (WGS) entry which is preliminary data.</text>
</comment>
<sequence length="794" mass="87568">MKKTKISVLILILTFVIGLLLPMGEASAAATLEVQAKIGLMGKVKEGVATPLRVTIKNNGADFTGDIVINLSRSYLIETAPVYPISIAAGEEKTFDFYLDSLENSGYLEGNAFAFYEGGIEKGKKIAYKGSKNLQANYVDPNTTFIYTLTDKSDRLAAYSHISAMSNGGGVTVFHLNQIKDYMLPEDAKGFAQANMVIVDEVSIADLSEKQQQALLAWVQDGGTLVVGGGEQVNATAGIFKEYLPLTLSQQTTSVSAEHLTTLSGDQFTAAMTVYVATQNAGSVPILTDDQTILTAMKTVGNGKIMQTTFSLGDEPLASMTGYSALASKIVGMSNVSAQAVNSPPMINQIANNMRSINELFPSFEVSVGYIIAVIILYIVLIGPILYIVLKKLDKREHAWWIIPALSIVMSIALFVIGAKDRILQPQVQQAAIYKINEDSSLRGYYVESILTNRSGDFIVHADKKTTAMALHRNNGLTNGMNNAHEFAYSKENAEGSTLIMRDLSYWSVTSFTGKTTVENSGKMDIDLLLKDEKLTGTIKNNFPFALHDVTIQTGTKKVRLGTIEANATLQVDKELKTAILQSPPYFNNYIYQYPSKKEDIHKYLLEQMEPLALQMIQEDKKPIISAWAEQALAGVELETSATIAPISYFVQPFDSKVELTGPFTMKRNNFTYTVEPRSTNTFASPMDEQLNQWNLSDGIFDVTMTMPENFLGVIQELHELTITNKDIYRMKLAIWNNVTKQFEPLEHKEETLTEHVTDYLNDRGEVLLELTFGQGQTGDIAKLPDIELKGVTK</sequence>
<organism evidence="3 4">
    <name type="scientific">Lysinibacillus piscis</name>
    <dbReference type="NCBI Taxonomy" id="2518931"/>
    <lineage>
        <taxon>Bacteria</taxon>
        <taxon>Bacillati</taxon>
        <taxon>Bacillota</taxon>
        <taxon>Bacilli</taxon>
        <taxon>Bacillales</taxon>
        <taxon>Bacillaceae</taxon>
        <taxon>Lysinibacillus</taxon>
    </lineage>
</organism>
<evidence type="ECO:0000256" key="2">
    <source>
        <dbReference type="SAM" id="SignalP"/>
    </source>
</evidence>
<keyword evidence="1" id="KW-0472">Membrane</keyword>
<dbReference type="Gene3D" id="3.40.50.880">
    <property type="match status" value="1"/>
</dbReference>
<dbReference type="InterPro" id="IPR029062">
    <property type="entry name" value="Class_I_gatase-like"/>
</dbReference>
<keyword evidence="1" id="KW-1133">Transmembrane helix</keyword>
<dbReference type="Proteomes" id="UP001065593">
    <property type="component" value="Unassembled WGS sequence"/>
</dbReference>
<evidence type="ECO:0000313" key="4">
    <source>
        <dbReference type="Proteomes" id="UP001065593"/>
    </source>
</evidence>
<reference evidence="3" key="1">
    <citation type="submission" date="2022-08" db="EMBL/GenBank/DDBJ databases">
        <title>Draft genome sequence of Lysinibacillus sp. strain KH24.</title>
        <authorList>
            <person name="Kanbe H."/>
            <person name="Itoh H."/>
        </authorList>
    </citation>
    <scope>NUCLEOTIDE SEQUENCE</scope>
    <source>
        <strain evidence="3">KH24</strain>
    </source>
</reference>
<dbReference type="EMBL" id="BRZA01000001">
    <property type="protein sequence ID" value="GLC87658.1"/>
    <property type="molecule type" value="Genomic_DNA"/>
</dbReference>
<feature type="transmembrane region" description="Helical" evidence="1">
    <location>
        <begin position="399"/>
        <end position="419"/>
    </location>
</feature>
<accession>A0ABQ5NH11</accession>
<dbReference type="SUPFAM" id="SSF52317">
    <property type="entry name" value="Class I glutamine amidotransferase-like"/>
    <property type="match status" value="1"/>
</dbReference>
<evidence type="ECO:0000256" key="1">
    <source>
        <dbReference type="SAM" id="Phobius"/>
    </source>
</evidence>
<gene>
    <name evidence="3" type="ORF">LYSBPC_07850</name>
</gene>
<feature type="transmembrane region" description="Helical" evidence="1">
    <location>
        <begin position="368"/>
        <end position="390"/>
    </location>
</feature>
<protein>
    <submittedName>
        <fullName evidence="3">Uncharacterized protein</fullName>
    </submittedName>
</protein>
<keyword evidence="2" id="KW-0732">Signal</keyword>
<evidence type="ECO:0000313" key="3">
    <source>
        <dbReference type="EMBL" id="GLC87658.1"/>
    </source>
</evidence>
<feature type="signal peptide" evidence="2">
    <location>
        <begin position="1"/>
        <end position="28"/>
    </location>
</feature>
<name>A0ABQ5NH11_9BACI</name>